<dbReference type="InterPro" id="IPR018062">
    <property type="entry name" value="HTH_AraC-typ_CS"/>
</dbReference>
<evidence type="ECO:0000256" key="3">
    <source>
        <dbReference type="ARBA" id="ARBA00023163"/>
    </source>
</evidence>
<dbReference type="GO" id="GO:0043565">
    <property type="term" value="F:sequence-specific DNA binding"/>
    <property type="evidence" value="ECO:0007669"/>
    <property type="project" value="InterPro"/>
</dbReference>
<sequence length="344" mass="39454">MNTSKTNEVSVLEEFDSQYLLYMDILKGSGSISTDEDRILIPESIGHGAISRTKLRPGMEIIIADCRMHETQTFRFRSDLPIVELSFWLQGVSEIEMSGKNIQIPNDHCQLSFIRHMEAEMHYEANMPMLACELRMTESVFRELTESFSGERPFDLSYILGSESFRIFQQAIQPTELQIVRQLLNCSYTPSLRRLYMEGKALELLATYLQLNLFDSQSSTSRTGKGLRRTDLDKIREAAVILTKQMEQPPSLLELSKIVGISDFKLKAGFRELYETTVFGYLRDKRLAFAKSLLEREKITVYEAAITVGYSNPGHFAAVFREKYGFNPGEWQKLSGFEQSPRVE</sequence>
<evidence type="ECO:0000256" key="2">
    <source>
        <dbReference type="ARBA" id="ARBA00023125"/>
    </source>
</evidence>
<dbReference type="InterPro" id="IPR053142">
    <property type="entry name" value="PchR_regulatory_protein"/>
</dbReference>
<dbReference type="AlphaFoldDB" id="A0A6G3ZW43"/>
<name>A0A6G3ZW43_9BACL</name>
<dbReference type="PROSITE" id="PS00041">
    <property type="entry name" value="HTH_ARAC_FAMILY_1"/>
    <property type="match status" value="1"/>
</dbReference>
<proteinExistence type="predicted"/>
<gene>
    <name evidence="5" type="ORF">GK047_09950</name>
</gene>
<dbReference type="InterPro" id="IPR018060">
    <property type="entry name" value="HTH_AraC"/>
</dbReference>
<evidence type="ECO:0000259" key="4">
    <source>
        <dbReference type="PROSITE" id="PS01124"/>
    </source>
</evidence>
<dbReference type="PROSITE" id="PS01124">
    <property type="entry name" value="HTH_ARAC_FAMILY_2"/>
    <property type="match status" value="1"/>
</dbReference>
<reference evidence="5" key="1">
    <citation type="submission" date="2020-02" db="EMBL/GenBank/DDBJ databases">
        <authorList>
            <person name="Shen X.-R."/>
            <person name="Zhang Y.-X."/>
        </authorList>
    </citation>
    <scope>NUCLEOTIDE SEQUENCE</scope>
    <source>
        <strain evidence="5">SYP-B3998</strain>
    </source>
</reference>
<dbReference type="Pfam" id="PF12833">
    <property type="entry name" value="HTH_18"/>
    <property type="match status" value="1"/>
</dbReference>
<dbReference type="SUPFAM" id="SSF46689">
    <property type="entry name" value="Homeodomain-like"/>
    <property type="match status" value="1"/>
</dbReference>
<dbReference type="Gene3D" id="1.10.10.60">
    <property type="entry name" value="Homeodomain-like"/>
    <property type="match status" value="1"/>
</dbReference>
<keyword evidence="3" id="KW-0804">Transcription</keyword>
<dbReference type="EMBL" id="JAAIKC010000002">
    <property type="protein sequence ID" value="NEW06335.1"/>
    <property type="molecule type" value="Genomic_DNA"/>
</dbReference>
<dbReference type="SMART" id="SM00342">
    <property type="entry name" value="HTH_ARAC"/>
    <property type="match status" value="1"/>
</dbReference>
<feature type="domain" description="HTH araC/xylS-type" evidence="4">
    <location>
        <begin position="236"/>
        <end position="334"/>
    </location>
</feature>
<dbReference type="PANTHER" id="PTHR47893">
    <property type="entry name" value="REGULATORY PROTEIN PCHR"/>
    <property type="match status" value="1"/>
</dbReference>
<keyword evidence="1" id="KW-0805">Transcription regulation</keyword>
<accession>A0A6G3ZW43</accession>
<dbReference type="RefSeq" id="WP_163944949.1">
    <property type="nucleotide sequence ID" value="NZ_JAAIKC010000002.1"/>
</dbReference>
<comment type="caution">
    <text evidence="5">The sequence shown here is derived from an EMBL/GenBank/DDBJ whole genome shotgun (WGS) entry which is preliminary data.</text>
</comment>
<dbReference type="InterPro" id="IPR009057">
    <property type="entry name" value="Homeodomain-like_sf"/>
</dbReference>
<keyword evidence="2" id="KW-0238">DNA-binding</keyword>
<evidence type="ECO:0000256" key="1">
    <source>
        <dbReference type="ARBA" id="ARBA00023015"/>
    </source>
</evidence>
<organism evidence="5">
    <name type="scientific">Paenibacillus sp. SYP-B3998</name>
    <dbReference type="NCBI Taxonomy" id="2678564"/>
    <lineage>
        <taxon>Bacteria</taxon>
        <taxon>Bacillati</taxon>
        <taxon>Bacillota</taxon>
        <taxon>Bacilli</taxon>
        <taxon>Bacillales</taxon>
        <taxon>Paenibacillaceae</taxon>
        <taxon>Paenibacillus</taxon>
    </lineage>
</organism>
<evidence type="ECO:0000313" key="5">
    <source>
        <dbReference type="EMBL" id="NEW06335.1"/>
    </source>
</evidence>
<dbReference type="PANTHER" id="PTHR47893:SF1">
    <property type="entry name" value="REGULATORY PROTEIN PCHR"/>
    <property type="match status" value="1"/>
</dbReference>
<dbReference type="GO" id="GO:0003700">
    <property type="term" value="F:DNA-binding transcription factor activity"/>
    <property type="evidence" value="ECO:0007669"/>
    <property type="project" value="InterPro"/>
</dbReference>
<protein>
    <submittedName>
        <fullName evidence="5">Helix-turn-helix transcriptional regulator</fullName>
    </submittedName>
</protein>